<name>A0A8S9MCT5_BRACR</name>
<sequence>MFNAKKLGDKFAFTSVWSTLMANLTTLATSNVNYTEPTALFSVRETGDAVQG</sequence>
<gene>
    <name evidence="1" type="ORF">F2Q70_00008077</name>
</gene>
<dbReference type="AlphaFoldDB" id="A0A8S9MCT5"/>
<accession>A0A8S9MCT5</accession>
<comment type="caution">
    <text evidence="1">The sequence shown here is derived from an EMBL/GenBank/DDBJ whole genome shotgun (WGS) entry which is preliminary data.</text>
</comment>
<dbReference type="EMBL" id="QGKY02000089">
    <property type="protein sequence ID" value="KAF2615761.1"/>
    <property type="molecule type" value="Genomic_DNA"/>
</dbReference>
<evidence type="ECO:0000313" key="1">
    <source>
        <dbReference type="EMBL" id="KAF2615761.1"/>
    </source>
</evidence>
<protein>
    <submittedName>
        <fullName evidence="1">Uncharacterized protein</fullName>
    </submittedName>
</protein>
<organism evidence="1">
    <name type="scientific">Brassica cretica</name>
    <name type="common">Mustard</name>
    <dbReference type="NCBI Taxonomy" id="69181"/>
    <lineage>
        <taxon>Eukaryota</taxon>
        <taxon>Viridiplantae</taxon>
        <taxon>Streptophyta</taxon>
        <taxon>Embryophyta</taxon>
        <taxon>Tracheophyta</taxon>
        <taxon>Spermatophyta</taxon>
        <taxon>Magnoliopsida</taxon>
        <taxon>eudicotyledons</taxon>
        <taxon>Gunneridae</taxon>
        <taxon>Pentapetalae</taxon>
        <taxon>rosids</taxon>
        <taxon>malvids</taxon>
        <taxon>Brassicales</taxon>
        <taxon>Brassicaceae</taxon>
        <taxon>Brassiceae</taxon>
        <taxon>Brassica</taxon>
    </lineage>
</organism>
<reference evidence="1" key="1">
    <citation type="submission" date="2019-12" db="EMBL/GenBank/DDBJ databases">
        <title>Genome sequencing and annotation of Brassica cretica.</title>
        <authorList>
            <person name="Studholme D.J."/>
            <person name="Sarris P.F."/>
        </authorList>
    </citation>
    <scope>NUCLEOTIDE SEQUENCE</scope>
    <source>
        <strain evidence="1">PFS-102/07</strain>
        <tissue evidence="1">Leaf</tissue>
    </source>
</reference>
<proteinExistence type="predicted"/>